<sequence length="52" mass="5694">MFVIVSNVSTVHSYPRHSVDQSSPPDFPFSESSYAMSRTANVSCIDLAVCLN</sequence>
<protein>
    <submittedName>
        <fullName evidence="1">Uncharacterized protein</fullName>
    </submittedName>
</protein>
<dbReference type="AlphaFoldDB" id="A0A9Q0F1W3"/>
<evidence type="ECO:0000313" key="1">
    <source>
        <dbReference type="EMBL" id="KAJ4823343.1"/>
    </source>
</evidence>
<evidence type="ECO:0000313" key="2">
    <source>
        <dbReference type="Proteomes" id="UP001141552"/>
    </source>
</evidence>
<dbReference type="EMBL" id="JAKUCV010007481">
    <property type="protein sequence ID" value="KAJ4823343.1"/>
    <property type="molecule type" value="Genomic_DNA"/>
</dbReference>
<comment type="caution">
    <text evidence="1">The sequence shown here is derived from an EMBL/GenBank/DDBJ whole genome shotgun (WGS) entry which is preliminary data.</text>
</comment>
<accession>A0A9Q0F1W3</accession>
<reference evidence="1" key="1">
    <citation type="submission" date="2022-02" db="EMBL/GenBank/DDBJ databases">
        <authorList>
            <person name="Henning P.M."/>
            <person name="McCubbin A.G."/>
            <person name="Shore J.S."/>
        </authorList>
    </citation>
    <scope>NUCLEOTIDE SEQUENCE</scope>
    <source>
        <strain evidence="1">F60SS</strain>
        <tissue evidence="1">Leaves</tissue>
    </source>
</reference>
<proteinExistence type="predicted"/>
<gene>
    <name evidence="1" type="ORF">Tsubulata_046225</name>
</gene>
<organism evidence="1 2">
    <name type="scientific">Turnera subulata</name>
    <dbReference type="NCBI Taxonomy" id="218843"/>
    <lineage>
        <taxon>Eukaryota</taxon>
        <taxon>Viridiplantae</taxon>
        <taxon>Streptophyta</taxon>
        <taxon>Embryophyta</taxon>
        <taxon>Tracheophyta</taxon>
        <taxon>Spermatophyta</taxon>
        <taxon>Magnoliopsida</taxon>
        <taxon>eudicotyledons</taxon>
        <taxon>Gunneridae</taxon>
        <taxon>Pentapetalae</taxon>
        <taxon>rosids</taxon>
        <taxon>fabids</taxon>
        <taxon>Malpighiales</taxon>
        <taxon>Passifloraceae</taxon>
        <taxon>Turnera</taxon>
    </lineage>
</organism>
<reference evidence="1" key="2">
    <citation type="journal article" date="2023" name="Plants (Basel)">
        <title>Annotation of the Turnera subulata (Passifloraceae) Draft Genome Reveals the S-Locus Evolved after the Divergence of Turneroideae from Passifloroideae in a Stepwise Manner.</title>
        <authorList>
            <person name="Henning P.M."/>
            <person name="Roalson E.H."/>
            <person name="Mir W."/>
            <person name="McCubbin A.G."/>
            <person name="Shore J.S."/>
        </authorList>
    </citation>
    <scope>NUCLEOTIDE SEQUENCE</scope>
    <source>
        <strain evidence="1">F60SS</strain>
    </source>
</reference>
<dbReference type="Proteomes" id="UP001141552">
    <property type="component" value="Unassembled WGS sequence"/>
</dbReference>
<name>A0A9Q0F1W3_9ROSI</name>
<keyword evidence="2" id="KW-1185">Reference proteome</keyword>